<name>A0A2I2KVH5_9ACTN</name>
<evidence type="ECO:0000313" key="3">
    <source>
        <dbReference type="Proteomes" id="UP000234331"/>
    </source>
</evidence>
<feature type="compositionally biased region" description="Basic and acidic residues" evidence="1">
    <location>
        <begin position="95"/>
        <end position="105"/>
    </location>
</feature>
<organism evidence="2 3">
    <name type="scientific">Frankia canadensis</name>
    <dbReference type="NCBI Taxonomy" id="1836972"/>
    <lineage>
        <taxon>Bacteria</taxon>
        <taxon>Bacillati</taxon>
        <taxon>Actinomycetota</taxon>
        <taxon>Actinomycetes</taxon>
        <taxon>Frankiales</taxon>
        <taxon>Frankiaceae</taxon>
        <taxon>Frankia</taxon>
    </lineage>
</organism>
<accession>A0A2I2KVH5</accession>
<proteinExistence type="predicted"/>
<reference evidence="2 3" key="1">
    <citation type="submission" date="2017-06" db="EMBL/GenBank/DDBJ databases">
        <authorList>
            <person name="Kim H.J."/>
            <person name="Triplett B.A."/>
        </authorList>
    </citation>
    <scope>NUCLEOTIDE SEQUENCE [LARGE SCALE GENOMIC DNA]</scope>
    <source>
        <strain evidence="2">FRACA_ARgP5</strain>
    </source>
</reference>
<gene>
    <name evidence="2" type="ORF">FRACA_360009</name>
</gene>
<sequence length="105" mass="11272">MPDRWPRHARQACQRGMSMGVPPGSAVRDRAADARPPVSTRASASEGPRDGTGGGCRHAADPDAAQVTRHGRDVWRMRRRGRTRGGGTPPAAAKPRPDGVRRWSG</sequence>
<dbReference type="Proteomes" id="UP000234331">
    <property type="component" value="Unassembled WGS sequence"/>
</dbReference>
<feature type="region of interest" description="Disordered" evidence="1">
    <location>
        <begin position="1"/>
        <end position="105"/>
    </location>
</feature>
<keyword evidence="3" id="KW-1185">Reference proteome</keyword>
<evidence type="ECO:0000313" key="2">
    <source>
        <dbReference type="EMBL" id="SNQ49656.1"/>
    </source>
</evidence>
<protein>
    <submittedName>
        <fullName evidence="2">Uncharacterized protein</fullName>
    </submittedName>
</protein>
<dbReference type="EMBL" id="FZMO01000290">
    <property type="protein sequence ID" value="SNQ49656.1"/>
    <property type="molecule type" value="Genomic_DNA"/>
</dbReference>
<dbReference type="AlphaFoldDB" id="A0A2I2KVH5"/>
<evidence type="ECO:0000256" key="1">
    <source>
        <dbReference type="SAM" id="MobiDB-lite"/>
    </source>
</evidence>